<dbReference type="PROSITE" id="PS01094">
    <property type="entry name" value="UPF0076"/>
    <property type="match status" value="1"/>
</dbReference>
<accession>A0ABU3PIM6</accession>
<organism evidence="3 4">
    <name type="scientific">Roseateles aquae</name>
    <dbReference type="NCBI Taxonomy" id="3077235"/>
    <lineage>
        <taxon>Bacteria</taxon>
        <taxon>Pseudomonadati</taxon>
        <taxon>Pseudomonadota</taxon>
        <taxon>Betaproteobacteria</taxon>
        <taxon>Burkholderiales</taxon>
        <taxon>Sphaerotilaceae</taxon>
        <taxon>Roseateles</taxon>
    </lineage>
</organism>
<dbReference type="Pfam" id="PF01042">
    <property type="entry name" value="Ribonuc_L-PSP"/>
    <property type="match status" value="1"/>
</dbReference>
<keyword evidence="2" id="KW-0732">Signal</keyword>
<keyword evidence="4" id="KW-1185">Reference proteome</keyword>
<name>A0ABU3PIM6_9BURK</name>
<dbReference type="SUPFAM" id="SSF55298">
    <property type="entry name" value="YjgF-like"/>
    <property type="match status" value="1"/>
</dbReference>
<comment type="similarity">
    <text evidence="1">Belongs to the RutC family.</text>
</comment>
<dbReference type="RefSeq" id="WP_315653305.1">
    <property type="nucleotide sequence ID" value="NZ_JAVXZY010000016.1"/>
</dbReference>
<dbReference type="PANTHER" id="PTHR11803:SF59">
    <property type="entry name" value="ENDORIBONUCLEASE"/>
    <property type="match status" value="1"/>
</dbReference>
<dbReference type="InterPro" id="IPR006175">
    <property type="entry name" value="YjgF/YER057c/UK114"/>
</dbReference>
<evidence type="ECO:0000313" key="3">
    <source>
        <dbReference type="EMBL" id="MDT9002408.1"/>
    </source>
</evidence>
<dbReference type="PANTHER" id="PTHR11803">
    <property type="entry name" value="2-IMINOBUTANOATE/2-IMINOPROPANOATE DEAMINASE RIDA"/>
    <property type="match status" value="1"/>
</dbReference>
<proteinExistence type="inferred from homology"/>
<protein>
    <submittedName>
        <fullName evidence="3">RidA family protein</fullName>
    </submittedName>
</protein>
<evidence type="ECO:0000256" key="1">
    <source>
        <dbReference type="ARBA" id="ARBA00010552"/>
    </source>
</evidence>
<evidence type="ECO:0000256" key="2">
    <source>
        <dbReference type="SAM" id="SignalP"/>
    </source>
</evidence>
<dbReference type="InterPro" id="IPR019897">
    <property type="entry name" value="RidA_CS"/>
</dbReference>
<dbReference type="CDD" id="cd06151">
    <property type="entry name" value="YjgF_YER057c_UK114_like_3"/>
    <property type="match status" value="1"/>
</dbReference>
<dbReference type="Gene3D" id="3.30.1330.40">
    <property type="entry name" value="RutC-like"/>
    <property type="match status" value="1"/>
</dbReference>
<dbReference type="Proteomes" id="UP001246372">
    <property type="component" value="Unassembled WGS sequence"/>
</dbReference>
<comment type="caution">
    <text evidence="3">The sequence shown here is derived from an EMBL/GenBank/DDBJ whole genome shotgun (WGS) entry which is preliminary data.</text>
</comment>
<sequence length="176" mass="18093">MIKTLFSCALLLTSLSSALAQTPGATPAAAAGKPADVIRHRPAGSTFPIASAVEVPAGRTLVFLSGAVPPVVDDKAERGSLAAYGDTRTQTRGVLAAIERSLKGLGLGMGDVVKMQVFLVGDPALGGKMDFDGFMAAYREQFGGATQPNLPARSVMQVAGLVAPGWLVEIEVTAVR</sequence>
<dbReference type="EMBL" id="JAVXZY010000016">
    <property type="protein sequence ID" value="MDT9002408.1"/>
    <property type="molecule type" value="Genomic_DNA"/>
</dbReference>
<gene>
    <name evidence="3" type="ORF">RQP53_24215</name>
</gene>
<feature type="chain" id="PRO_5047101340" evidence="2">
    <location>
        <begin position="21"/>
        <end position="176"/>
    </location>
</feature>
<evidence type="ECO:0000313" key="4">
    <source>
        <dbReference type="Proteomes" id="UP001246372"/>
    </source>
</evidence>
<reference evidence="3" key="1">
    <citation type="submission" date="2023-09" db="EMBL/GenBank/DDBJ databases">
        <title>Paucibacter sp. APW11 Genome sequencing and assembly.</title>
        <authorList>
            <person name="Kim I."/>
        </authorList>
    </citation>
    <scope>NUCLEOTIDE SEQUENCE</scope>
    <source>
        <strain evidence="3">APW11</strain>
    </source>
</reference>
<dbReference type="InterPro" id="IPR035959">
    <property type="entry name" value="RutC-like_sf"/>
</dbReference>
<feature type="signal peptide" evidence="2">
    <location>
        <begin position="1"/>
        <end position="20"/>
    </location>
</feature>